<dbReference type="GO" id="GO:0008764">
    <property type="term" value="F:UDP-N-acetylmuramoylalanine-D-glutamate ligase activity"/>
    <property type="evidence" value="ECO:0007669"/>
    <property type="project" value="UniProtKB-UniRule"/>
</dbReference>
<keyword evidence="3 7" id="KW-0963">Cytoplasm</keyword>
<evidence type="ECO:0000256" key="4">
    <source>
        <dbReference type="ARBA" id="ARBA00022598"/>
    </source>
</evidence>
<comment type="subcellular location">
    <subcellularLocation>
        <location evidence="1 7 8">Cytoplasm</location>
    </subcellularLocation>
</comment>
<keyword evidence="4 7" id="KW-0436">Ligase</keyword>
<evidence type="ECO:0000256" key="5">
    <source>
        <dbReference type="ARBA" id="ARBA00022741"/>
    </source>
</evidence>
<evidence type="ECO:0000256" key="7">
    <source>
        <dbReference type="HAMAP-Rule" id="MF_00639"/>
    </source>
</evidence>
<dbReference type="HAMAP" id="MF_00639">
    <property type="entry name" value="MurD"/>
    <property type="match status" value="1"/>
</dbReference>
<dbReference type="GO" id="GO:0051301">
    <property type="term" value="P:cell division"/>
    <property type="evidence" value="ECO:0007669"/>
    <property type="project" value="UniProtKB-KW"/>
</dbReference>
<keyword evidence="7 8" id="KW-0131">Cell cycle</keyword>
<dbReference type="InterPro" id="IPR013221">
    <property type="entry name" value="Mur_ligase_cen"/>
</dbReference>
<evidence type="ECO:0000259" key="9">
    <source>
        <dbReference type="Pfam" id="PF02875"/>
    </source>
</evidence>
<reference evidence="11 12" key="1">
    <citation type="journal article" date="2016" name="Nat. Commun.">
        <title>Thousands of microbial genomes shed light on interconnected biogeochemical processes in an aquifer system.</title>
        <authorList>
            <person name="Anantharaman K."/>
            <person name="Brown C.T."/>
            <person name="Hug L.A."/>
            <person name="Sharon I."/>
            <person name="Castelle C.J."/>
            <person name="Probst A.J."/>
            <person name="Thomas B.C."/>
            <person name="Singh A."/>
            <person name="Wilkins M.J."/>
            <person name="Karaoz U."/>
            <person name="Brodie E.L."/>
            <person name="Williams K.H."/>
            <person name="Hubbard S.S."/>
            <person name="Banfield J.F."/>
        </authorList>
    </citation>
    <scope>NUCLEOTIDE SEQUENCE [LARGE SCALE GENOMIC DNA]</scope>
</reference>
<keyword evidence="7 8" id="KW-0132">Cell division</keyword>
<evidence type="ECO:0000313" key="12">
    <source>
        <dbReference type="Proteomes" id="UP000178602"/>
    </source>
</evidence>
<feature type="binding site" evidence="7">
    <location>
        <begin position="116"/>
        <end position="122"/>
    </location>
    <ligand>
        <name>ATP</name>
        <dbReference type="ChEBI" id="CHEBI:30616"/>
    </ligand>
</feature>
<dbReference type="Gene3D" id="3.90.190.20">
    <property type="entry name" value="Mur ligase, C-terminal domain"/>
    <property type="match status" value="1"/>
</dbReference>
<dbReference type="NCBIfam" id="TIGR01087">
    <property type="entry name" value="murD"/>
    <property type="match status" value="1"/>
</dbReference>
<dbReference type="Gene3D" id="3.40.1190.10">
    <property type="entry name" value="Mur-like, catalytic domain"/>
    <property type="match status" value="1"/>
</dbReference>
<dbReference type="InterPro" id="IPR036615">
    <property type="entry name" value="Mur_ligase_C_dom_sf"/>
</dbReference>
<keyword evidence="5 7" id="KW-0547">Nucleotide-binding</keyword>
<dbReference type="Pfam" id="PF08245">
    <property type="entry name" value="Mur_ligase_M"/>
    <property type="match status" value="1"/>
</dbReference>
<evidence type="ECO:0000256" key="6">
    <source>
        <dbReference type="ARBA" id="ARBA00022840"/>
    </source>
</evidence>
<keyword evidence="7 8" id="KW-0573">Peptidoglycan synthesis</keyword>
<sequence length="434" mass="47288">MNMNGQKVLIVGLGKSGLSAAVKLAGLGAVVTVTDSKKEELFPKDQLEALTSKGIRLLLGQHPPELVEGLDLVVVSPGVHLDIPIIELARKNKIPVISEIELASRFLSKPIIAITGTNGKTTTTTLIGEMLKAGGKKVAVAGNIGLPLIEVDDAKLDYVVAEVSSYQLEAIVDFKPWISVVLNIQPDHLERHHTIEEYIAQKARVFSNQTGADHLVYNADDPQVVKMVQGAKARLAPFAKDRAAQIITLDPTEIKIPGRHNLENALAAAFAARLCGIKDEKISRVLKTFPGVEHRIEFVRKKKGIEFYNDSKGTNPDSTLVAIETFKGRGLVLILGGRDKGVSLDELAKKVKESVKAVVLIGEASDRFESALREAEFANIYRTGFSMGDAVREAYRLAEKGDVVLLSPACASFDMFSNYEERGRVFKELCQNLK</sequence>
<keyword evidence="6 7" id="KW-0067">ATP-binding</keyword>
<dbReference type="Pfam" id="PF02875">
    <property type="entry name" value="Mur_ligase_C"/>
    <property type="match status" value="1"/>
</dbReference>
<evidence type="ECO:0000256" key="8">
    <source>
        <dbReference type="RuleBase" id="RU003664"/>
    </source>
</evidence>
<dbReference type="Gene3D" id="3.40.50.720">
    <property type="entry name" value="NAD(P)-binding Rossmann-like Domain"/>
    <property type="match status" value="1"/>
</dbReference>
<name>A0A1F4T894_UNCSA</name>
<proteinExistence type="inferred from homology"/>
<dbReference type="PANTHER" id="PTHR43692">
    <property type="entry name" value="UDP-N-ACETYLMURAMOYLALANINE--D-GLUTAMATE LIGASE"/>
    <property type="match status" value="1"/>
</dbReference>
<dbReference type="SUPFAM" id="SSF51984">
    <property type="entry name" value="MurCD N-terminal domain"/>
    <property type="match status" value="1"/>
</dbReference>
<accession>A0A1F4T894</accession>
<evidence type="ECO:0000313" key="11">
    <source>
        <dbReference type="EMBL" id="OGC28886.1"/>
    </source>
</evidence>
<dbReference type="Pfam" id="PF21799">
    <property type="entry name" value="MurD-like_N"/>
    <property type="match status" value="1"/>
</dbReference>
<dbReference type="Proteomes" id="UP000178602">
    <property type="component" value="Unassembled WGS sequence"/>
</dbReference>
<dbReference type="SUPFAM" id="SSF53623">
    <property type="entry name" value="MurD-like peptide ligases, catalytic domain"/>
    <property type="match status" value="1"/>
</dbReference>
<dbReference type="GO" id="GO:0005737">
    <property type="term" value="C:cytoplasm"/>
    <property type="evidence" value="ECO:0007669"/>
    <property type="project" value="UniProtKB-SubCell"/>
</dbReference>
<organism evidence="11 12">
    <name type="scientific">candidate division WOR-1 bacterium RIFOXYC12_FULL_54_18</name>
    <dbReference type="NCBI Taxonomy" id="1802584"/>
    <lineage>
        <taxon>Bacteria</taxon>
        <taxon>Bacillati</taxon>
        <taxon>Saganbacteria</taxon>
    </lineage>
</organism>
<gene>
    <name evidence="7" type="primary">murD</name>
    <name evidence="11" type="ORF">A3K49_01985</name>
</gene>
<evidence type="ECO:0000256" key="3">
    <source>
        <dbReference type="ARBA" id="ARBA00022490"/>
    </source>
</evidence>
<comment type="catalytic activity">
    <reaction evidence="7 8">
        <text>UDP-N-acetyl-alpha-D-muramoyl-L-alanine + D-glutamate + ATP = UDP-N-acetyl-alpha-D-muramoyl-L-alanyl-D-glutamate + ADP + phosphate + H(+)</text>
        <dbReference type="Rhea" id="RHEA:16429"/>
        <dbReference type="ChEBI" id="CHEBI:15378"/>
        <dbReference type="ChEBI" id="CHEBI:29986"/>
        <dbReference type="ChEBI" id="CHEBI:30616"/>
        <dbReference type="ChEBI" id="CHEBI:43474"/>
        <dbReference type="ChEBI" id="CHEBI:83898"/>
        <dbReference type="ChEBI" id="CHEBI:83900"/>
        <dbReference type="ChEBI" id="CHEBI:456216"/>
        <dbReference type="EC" id="6.3.2.9"/>
    </reaction>
</comment>
<evidence type="ECO:0000259" key="10">
    <source>
        <dbReference type="Pfam" id="PF08245"/>
    </source>
</evidence>
<dbReference type="GO" id="GO:0008360">
    <property type="term" value="P:regulation of cell shape"/>
    <property type="evidence" value="ECO:0007669"/>
    <property type="project" value="UniProtKB-KW"/>
</dbReference>
<dbReference type="GO" id="GO:0071555">
    <property type="term" value="P:cell wall organization"/>
    <property type="evidence" value="ECO:0007669"/>
    <property type="project" value="UniProtKB-KW"/>
</dbReference>
<dbReference type="GO" id="GO:0005524">
    <property type="term" value="F:ATP binding"/>
    <property type="evidence" value="ECO:0007669"/>
    <property type="project" value="UniProtKB-UniRule"/>
</dbReference>
<dbReference type="InterPro" id="IPR005762">
    <property type="entry name" value="MurD"/>
</dbReference>
<dbReference type="InterPro" id="IPR004101">
    <property type="entry name" value="Mur_ligase_C"/>
</dbReference>
<keyword evidence="7 8" id="KW-0133">Cell shape</keyword>
<dbReference type="AlphaFoldDB" id="A0A1F4T894"/>
<feature type="domain" description="Mur ligase central" evidence="10">
    <location>
        <begin position="114"/>
        <end position="272"/>
    </location>
</feature>
<protein>
    <recommendedName>
        <fullName evidence="7 8">UDP-N-acetylmuramoylalanine--D-glutamate ligase</fullName>
        <ecNumber evidence="7 8">6.3.2.9</ecNumber>
    </recommendedName>
    <alternativeName>
        <fullName evidence="7">D-glutamic acid-adding enzyme</fullName>
    </alternativeName>
    <alternativeName>
        <fullName evidence="7">UDP-N-acetylmuramoyl-L-alanyl-D-glutamate synthetase</fullName>
    </alternativeName>
</protein>
<evidence type="ECO:0000256" key="1">
    <source>
        <dbReference type="ARBA" id="ARBA00004496"/>
    </source>
</evidence>
<comment type="pathway">
    <text evidence="2 7 8">Cell wall biogenesis; peptidoglycan biosynthesis.</text>
</comment>
<evidence type="ECO:0000256" key="2">
    <source>
        <dbReference type="ARBA" id="ARBA00004752"/>
    </source>
</evidence>
<keyword evidence="7 8" id="KW-0961">Cell wall biogenesis/degradation</keyword>
<dbReference type="UniPathway" id="UPA00219"/>
<feature type="domain" description="Mur ligase C-terminal" evidence="9">
    <location>
        <begin position="294"/>
        <end position="410"/>
    </location>
</feature>
<dbReference type="PANTHER" id="PTHR43692:SF1">
    <property type="entry name" value="UDP-N-ACETYLMURAMOYLALANINE--D-GLUTAMATE LIGASE"/>
    <property type="match status" value="1"/>
</dbReference>
<comment type="caution">
    <text evidence="11">The sequence shown here is derived from an EMBL/GenBank/DDBJ whole genome shotgun (WGS) entry which is preliminary data.</text>
</comment>
<dbReference type="EC" id="6.3.2.9" evidence="7 8"/>
<dbReference type="SUPFAM" id="SSF53244">
    <property type="entry name" value="MurD-like peptide ligases, peptide-binding domain"/>
    <property type="match status" value="1"/>
</dbReference>
<dbReference type="EMBL" id="MEUG01000001">
    <property type="protein sequence ID" value="OGC28886.1"/>
    <property type="molecule type" value="Genomic_DNA"/>
</dbReference>
<comment type="function">
    <text evidence="7 8">Cell wall formation. Catalyzes the addition of glutamate to the nucleotide precursor UDP-N-acetylmuramoyl-L-alanine (UMA).</text>
</comment>
<comment type="similarity">
    <text evidence="7">Belongs to the MurCDEF family.</text>
</comment>
<dbReference type="InterPro" id="IPR036565">
    <property type="entry name" value="Mur-like_cat_sf"/>
</dbReference>
<dbReference type="GO" id="GO:0009252">
    <property type="term" value="P:peptidoglycan biosynthetic process"/>
    <property type="evidence" value="ECO:0007669"/>
    <property type="project" value="UniProtKB-UniRule"/>
</dbReference>